<protein>
    <recommendedName>
        <fullName evidence="4 14">Phosphoribosylamine--glycine ligase</fullName>
        <ecNumber evidence="4 14">6.3.4.13</ecNumber>
    </recommendedName>
    <alternativeName>
        <fullName evidence="14">GARS</fullName>
    </alternativeName>
    <alternativeName>
        <fullName evidence="12 14">Glycinamide ribonucleotide synthetase</fullName>
    </alternativeName>
    <alternativeName>
        <fullName evidence="13 14">Phosphoribosylglycinamide synthetase</fullName>
    </alternativeName>
</protein>
<comment type="cofactor">
    <cofactor evidence="2">
        <name>Mg(2+)</name>
        <dbReference type="ChEBI" id="CHEBI:18420"/>
    </cofactor>
</comment>
<name>D3AI78_9FIRM</name>
<keyword evidence="5 14" id="KW-0436">Ligase</keyword>
<dbReference type="InterPro" id="IPR011054">
    <property type="entry name" value="Rudment_hybrid_motif"/>
</dbReference>
<dbReference type="InterPro" id="IPR011761">
    <property type="entry name" value="ATP-grasp"/>
</dbReference>
<dbReference type="FunFam" id="3.30.470.20:FF:000018">
    <property type="entry name" value="Trifunctional purine biosynthetic protein adenosine-3"/>
    <property type="match status" value="1"/>
</dbReference>
<dbReference type="SMART" id="SM01210">
    <property type="entry name" value="GARS_C"/>
    <property type="match status" value="1"/>
</dbReference>
<evidence type="ECO:0000313" key="17">
    <source>
        <dbReference type="EMBL" id="EFC98480.1"/>
    </source>
</evidence>
<dbReference type="UniPathway" id="UPA00074">
    <property type="reaction ID" value="UER00125"/>
</dbReference>
<dbReference type="Gene3D" id="3.30.1490.20">
    <property type="entry name" value="ATP-grasp fold, A domain"/>
    <property type="match status" value="1"/>
</dbReference>
<dbReference type="PANTHER" id="PTHR43472:SF1">
    <property type="entry name" value="PHOSPHORIBOSYLAMINE--GLYCINE LIGASE, CHLOROPLASTIC"/>
    <property type="match status" value="1"/>
</dbReference>
<keyword evidence="9 15" id="KW-0067">ATP-binding</keyword>
<dbReference type="Pfam" id="PF02843">
    <property type="entry name" value="GARS_C"/>
    <property type="match status" value="1"/>
</dbReference>
<evidence type="ECO:0000256" key="10">
    <source>
        <dbReference type="ARBA" id="ARBA00023211"/>
    </source>
</evidence>
<dbReference type="InterPro" id="IPR016185">
    <property type="entry name" value="PreATP-grasp_dom_sf"/>
</dbReference>
<evidence type="ECO:0000259" key="16">
    <source>
        <dbReference type="PROSITE" id="PS50975"/>
    </source>
</evidence>
<accession>D3AI78</accession>
<dbReference type="InterPro" id="IPR020559">
    <property type="entry name" value="PRibGlycinamide_synth_CS"/>
</dbReference>
<dbReference type="NCBIfam" id="TIGR00877">
    <property type="entry name" value="purD"/>
    <property type="match status" value="1"/>
</dbReference>
<comment type="similarity">
    <text evidence="11 14">Belongs to the GARS family.</text>
</comment>
<dbReference type="FunFam" id="3.30.1490.20:FF:000006">
    <property type="entry name" value="phosphoribosylamine--glycine ligase, chloroplastic-like"/>
    <property type="match status" value="1"/>
</dbReference>
<dbReference type="Gene3D" id="3.40.50.20">
    <property type="match status" value="1"/>
</dbReference>
<evidence type="ECO:0000256" key="12">
    <source>
        <dbReference type="ARBA" id="ARBA00042242"/>
    </source>
</evidence>
<organism evidence="17 18">
    <name type="scientific">Hungatella hathewayi DSM 13479</name>
    <dbReference type="NCBI Taxonomy" id="566550"/>
    <lineage>
        <taxon>Bacteria</taxon>
        <taxon>Bacillati</taxon>
        <taxon>Bacillota</taxon>
        <taxon>Clostridia</taxon>
        <taxon>Lachnospirales</taxon>
        <taxon>Lachnospiraceae</taxon>
        <taxon>Hungatella</taxon>
    </lineage>
</organism>
<dbReference type="HOGENOM" id="CLU_027420_3_1_9"/>
<dbReference type="Gene3D" id="3.90.600.10">
    <property type="entry name" value="Phosphoribosylglycinamide synthetase, C-terminal domain"/>
    <property type="match status" value="1"/>
</dbReference>
<dbReference type="InterPro" id="IPR020562">
    <property type="entry name" value="PRibGlycinamide_synth_N"/>
</dbReference>
<evidence type="ECO:0000256" key="7">
    <source>
        <dbReference type="ARBA" id="ARBA00022741"/>
    </source>
</evidence>
<dbReference type="Proteomes" id="UP000004968">
    <property type="component" value="Unassembled WGS sequence"/>
</dbReference>
<dbReference type="PROSITE" id="PS50975">
    <property type="entry name" value="ATP_GRASP"/>
    <property type="match status" value="1"/>
</dbReference>
<proteinExistence type="inferred from homology"/>
<evidence type="ECO:0000256" key="5">
    <source>
        <dbReference type="ARBA" id="ARBA00022598"/>
    </source>
</evidence>
<evidence type="ECO:0000256" key="14">
    <source>
        <dbReference type="HAMAP-Rule" id="MF_00138"/>
    </source>
</evidence>
<dbReference type="GO" id="GO:0046872">
    <property type="term" value="F:metal ion binding"/>
    <property type="evidence" value="ECO:0007669"/>
    <property type="project" value="UniProtKB-KW"/>
</dbReference>
<evidence type="ECO:0000256" key="11">
    <source>
        <dbReference type="ARBA" id="ARBA00038345"/>
    </source>
</evidence>
<dbReference type="GO" id="GO:0005524">
    <property type="term" value="F:ATP binding"/>
    <property type="evidence" value="ECO:0007669"/>
    <property type="project" value="UniProtKB-UniRule"/>
</dbReference>
<dbReference type="AlphaFoldDB" id="D3AI78"/>
<keyword evidence="6" id="KW-0479">Metal-binding</keyword>
<evidence type="ECO:0000256" key="9">
    <source>
        <dbReference type="ARBA" id="ARBA00022840"/>
    </source>
</evidence>
<dbReference type="Pfam" id="PF01071">
    <property type="entry name" value="GARS_A"/>
    <property type="match status" value="1"/>
</dbReference>
<dbReference type="PROSITE" id="PS00184">
    <property type="entry name" value="GARS"/>
    <property type="match status" value="1"/>
</dbReference>
<comment type="pathway">
    <text evidence="3 14">Purine metabolism; IMP biosynthesis via de novo pathway; N(1)-(5-phospho-D-ribosyl)glycinamide from 5-phospho-alpha-D-ribose 1-diphosphate: step 2/2.</text>
</comment>
<reference evidence="17 18" key="1">
    <citation type="submission" date="2010-01" db="EMBL/GenBank/DDBJ databases">
        <authorList>
            <person name="Weinstock G."/>
            <person name="Sodergren E."/>
            <person name="Clifton S."/>
            <person name="Fulton L."/>
            <person name="Fulton B."/>
            <person name="Courtney L."/>
            <person name="Fronick C."/>
            <person name="Harrison M."/>
            <person name="Strong C."/>
            <person name="Farmer C."/>
            <person name="Delahaunty K."/>
            <person name="Markovic C."/>
            <person name="Hall O."/>
            <person name="Minx P."/>
            <person name="Tomlinson C."/>
            <person name="Mitreva M."/>
            <person name="Nelson J."/>
            <person name="Hou S."/>
            <person name="Wollam A."/>
            <person name="Pepin K.H."/>
            <person name="Johnson M."/>
            <person name="Bhonagiri V."/>
            <person name="Nash W.E."/>
            <person name="Warren W."/>
            <person name="Chinwalla A."/>
            <person name="Mardis E.R."/>
            <person name="Wilson R.K."/>
        </authorList>
    </citation>
    <scope>NUCLEOTIDE SEQUENCE [LARGE SCALE GENOMIC DNA]</scope>
    <source>
        <strain evidence="17 18">DSM 13479</strain>
    </source>
</reference>
<evidence type="ECO:0000313" key="18">
    <source>
        <dbReference type="Proteomes" id="UP000004968"/>
    </source>
</evidence>
<dbReference type="SUPFAM" id="SSF56059">
    <property type="entry name" value="Glutathione synthetase ATP-binding domain-like"/>
    <property type="match status" value="1"/>
</dbReference>
<dbReference type="GO" id="GO:0009113">
    <property type="term" value="P:purine nucleobase biosynthetic process"/>
    <property type="evidence" value="ECO:0007669"/>
    <property type="project" value="InterPro"/>
</dbReference>
<evidence type="ECO:0000256" key="8">
    <source>
        <dbReference type="ARBA" id="ARBA00022755"/>
    </source>
</evidence>
<dbReference type="FunFam" id="3.40.50.20:FF:000006">
    <property type="entry name" value="Phosphoribosylamine--glycine ligase, chloroplastic"/>
    <property type="match status" value="1"/>
</dbReference>
<evidence type="ECO:0000256" key="4">
    <source>
        <dbReference type="ARBA" id="ARBA00013255"/>
    </source>
</evidence>
<evidence type="ECO:0000256" key="1">
    <source>
        <dbReference type="ARBA" id="ARBA00001936"/>
    </source>
</evidence>
<evidence type="ECO:0000256" key="2">
    <source>
        <dbReference type="ARBA" id="ARBA00001946"/>
    </source>
</evidence>
<comment type="caution">
    <text evidence="17">The sequence shown here is derived from an EMBL/GenBank/DDBJ whole genome shotgun (WGS) entry which is preliminary data.</text>
</comment>
<dbReference type="FunFam" id="3.90.600.10:FF:000001">
    <property type="entry name" value="Trifunctional purine biosynthetic protein adenosine-3"/>
    <property type="match status" value="1"/>
</dbReference>
<keyword evidence="7 15" id="KW-0547">Nucleotide-binding</keyword>
<dbReference type="InterPro" id="IPR020560">
    <property type="entry name" value="PRibGlycinamide_synth_C-dom"/>
</dbReference>
<evidence type="ECO:0000256" key="6">
    <source>
        <dbReference type="ARBA" id="ARBA00022723"/>
    </source>
</evidence>
<dbReference type="PANTHER" id="PTHR43472">
    <property type="entry name" value="PHOSPHORIBOSYLAMINE--GLYCINE LIGASE"/>
    <property type="match status" value="1"/>
</dbReference>
<dbReference type="Pfam" id="PF02844">
    <property type="entry name" value="GARS_N"/>
    <property type="match status" value="1"/>
</dbReference>
<evidence type="ECO:0000256" key="3">
    <source>
        <dbReference type="ARBA" id="ARBA00005174"/>
    </source>
</evidence>
<feature type="domain" description="ATP-grasp" evidence="16">
    <location>
        <begin position="108"/>
        <end position="314"/>
    </location>
</feature>
<dbReference type="InterPro" id="IPR037123">
    <property type="entry name" value="PRibGlycinamide_synth_C_sf"/>
</dbReference>
<comment type="cofactor">
    <cofactor evidence="1">
        <name>Mn(2+)</name>
        <dbReference type="ChEBI" id="CHEBI:29035"/>
    </cofactor>
</comment>
<dbReference type="HAMAP" id="MF_00138">
    <property type="entry name" value="GARS"/>
    <property type="match status" value="1"/>
</dbReference>
<dbReference type="EMBL" id="ACIO01000268">
    <property type="protein sequence ID" value="EFC98480.1"/>
    <property type="molecule type" value="Genomic_DNA"/>
</dbReference>
<dbReference type="GO" id="GO:0004637">
    <property type="term" value="F:phosphoribosylamine-glycine ligase activity"/>
    <property type="evidence" value="ECO:0007669"/>
    <property type="project" value="UniProtKB-UniRule"/>
</dbReference>
<dbReference type="SMART" id="SM01209">
    <property type="entry name" value="GARS_A"/>
    <property type="match status" value="1"/>
</dbReference>
<comment type="catalytic activity">
    <reaction evidence="14">
        <text>5-phospho-beta-D-ribosylamine + glycine + ATP = N(1)-(5-phospho-beta-D-ribosyl)glycinamide + ADP + phosphate + H(+)</text>
        <dbReference type="Rhea" id="RHEA:17453"/>
        <dbReference type="ChEBI" id="CHEBI:15378"/>
        <dbReference type="ChEBI" id="CHEBI:30616"/>
        <dbReference type="ChEBI" id="CHEBI:43474"/>
        <dbReference type="ChEBI" id="CHEBI:57305"/>
        <dbReference type="ChEBI" id="CHEBI:58681"/>
        <dbReference type="ChEBI" id="CHEBI:143788"/>
        <dbReference type="ChEBI" id="CHEBI:456216"/>
        <dbReference type="EC" id="6.3.4.13"/>
    </reaction>
</comment>
<evidence type="ECO:0000256" key="13">
    <source>
        <dbReference type="ARBA" id="ARBA00042864"/>
    </source>
</evidence>
<dbReference type="InterPro" id="IPR020561">
    <property type="entry name" value="PRibGlycinamid_synth_ATP-grasp"/>
</dbReference>
<dbReference type="EC" id="6.3.4.13" evidence="4 14"/>
<keyword evidence="8 14" id="KW-0658">Purine biosynthesis</keyword>
<dbReference type="GO" id="GO:0006189">
    <property type="term" value="P:'de novo' IMP biosynthetic process"/>
    <property type="evidence" value="ECO:0007669"/>
    <property type="project" value="UniProtKB-UniRule"/>
</dbReference>
<evidence type="ECO:0000256" key="15">
    <source>
        <dbReference type="PROSITE-ProRule" id="PRU00409"/>
    </source>
</evidence>
<dbReference type="InterPro" id="IPR013815">
    <property type="entry name" value="ATP_grasp_subdomain_1"/>
</dbReference>
<dbReference type="Gene3D" id="3.30.470.20">
    <property type="entry name" value="ATP-grasp fold, B domain"/>
    <property type="match status" value="1"/>
</dbReference>
<dbReference type="SUPFAM" id="SSF51246">
    <property type="entry name" value="Rudiment single hybrid motif"/>
    <property type="match status" value="1"/>
</dbReference>
<keyword evidence="10" id="KW-0464">Manganese</keyword>
<gene>
    <name evidence="14 17" type="primary">purD</name>
    <name evidence="17" type="ORF">CLOSTHATH_03318</name>
</gene>
<sequence>MMKVLIVGSGGREHAIAWKVAGSPKADKIYCAPGNAGIAEYAECVPIGAMEFDKLAAFAKENQIDLTVIGMDDPLVGGIVDVFEKEGLRVFGPRKNAAILEGSKAFSKDLMKKYHIPTAGYETFDTPEAALQYLETAEMPIVLKADGLALGKGVLICNTREEAREGVRTLMLDKQFGSAGDRIVVEEFMTGREVSVLSFVDGDTIKIMTSAQDHKRAKNGDQGLNTGGMGTFSPSPFYTEEVDAFCRKYVYQATVDAMKAEGRPFKGIIFFGLMLTEKGPKVLEYNARFGDPETQVVLPRMKNDILEVFEACVDGTLDQIQLEFEDNAAVCVVLASDGYPEHYEKGYPISGFENFKGRDGYYVFHAGTKFDEEGRVVTNGGRVLGVTAKGENLKQARENAYRATEWITFGNKYMRDDIGKAIDEV</sequence>
<dbReference type="SUPFAM" id="SSF52440">
    <property type="entry name" value="PreATP-grasp domain"/>
    <property type="match status" value="1"/>
</dbReference>
<dbReference type="InterPro" id="IPR000115">
    <property type="entry name" value="PRibGlycinamide_synth"/>
</dbReference>